<keyword evidence="3" id="KW-1185">Reference proteome</keyword>
<reference evidence="2" key="3">
    <citation type="submission" date="2022-06" db="UniProtKB">
        <authorList>
            <consortium name="EnsemblPlants"/>
        </authorList>
    </citation>
    <scope>IDENTIFICATION</scope>
</reference>
<feature type="region of interest" description="Disordered" evidence="1">
    <location>
        <begin position="97"/>
        <end position="191"/>
    </location>
</feature>
<evidence type="ECO:0000313" key="3">
    <source>
        <dbReference type="Proteomes" id="UP000015106"/>
    </source>
</evidence>
<evidence type="ECO:0000256" key="1">
    <source>
        <dbReference type="SAM" id="MobiDB-lite"/>
    </source>
</evidence>
<dbReference type="Proteomes" id="UP000015106">
    <property type="component" value="Chromosome 5"/>
</dbReference>
<gene>
    <name evidence="2" type="primary">LOC125508382</name>
</gene>
<dbReference type="EnsemblPlants" id="TuG1812G0500001287.01.T01">
    <property type="protein sequence ID" value="TuG1812G0500001287.01.T01.cds292071"/>
    <property type="gene ID" value="TuG1812G0500001287.01"/>
</dbReference>
<dbReference type="AlphaFoldDB" id="A0A8R7UFK0"/>
<reference evidence="3" key="1">
    <citation type="journal article" date="2013" name="Nature">
        <title>Draft genome of the wheat A-genome progenitor Triticum urartu.</title>
        <authorList>
            <person name="Ling H.Q."/>
            <person name="Zhao S."/>
            <person name="Liu D."/>
            <person name="Wang J."/>
            <person name="Sun H."/>
            <person name="Zhang C."/>
            <person name="Fan H."/>
            <person name="Li D."/>
            <person name="Dong L."/>
            <person name="Tao Y."/>
            <person name="Gao C."/>
            <person name="Wu H."/>
            <person name="Li Y."/>
            <person name="Cui Y."/>
            <person name="Guo X."/>
            <person name="Zheng S."/>
            <person name="Wang B."/>
            <person name="Yu K."/>
            <person name="Liang Q."/>
            <person name="Yang W."/>
            <person name="Lou X."/>
            <person name="Chen J."/>
            <person name="Feng M."/>
            <person name="Jian J."/>
            <person name="Zhang X."/>
            <person name="Luo G."/>
            <person name="Jiang Y."/>
            <person name="Liu J."/>
            <person name="Wang Z."/>
            <person name="Sha Y."/>
            <person name="Zhang B."/>
            <person name="Wu H."/>
            <person name="Tang D."/>
            <person name="Shen Q."/>
            <person name="Xue P."/>
            <person name="Zou S."/>
            <person name="Wang X."/>
            <person name="Liu X."/>
            <person name="Wang F."/>
            <person name="Yang Y."/>
            <person name="An X."/>
            <person name="Dong Z."/>
            <person name="Zhang K."/>
            <person name="Zhang X."/>
            <person name="Luo M.C."/>
            <person name="Dvorak J."/>
            <person name="Tong Y."/>
            <person name="Wang J."/>
            <person name="Yang H."/>
            <person name="Li Z."/>
            <person name="Wang D."/>
            <person name="Zhang A."/>
            <person name="Wang J."/>
        </authorList>
    </citation>
    <scope>NUCLEOTIDE SEQUENCE</scope>
    <source>
        <strain evidence="3">cv. G1812</strain>
    </source>
</reference>
<dbReference type="Gramene" id="TuG1812G0500001287.01.T01">
    <property type="protein sequence ID" value="TuG1812G0500001287.01.T01.cds292071"/>
    <property type="gene ID" value="TuG1812G0500001287.01"/>
</dbReference>
<proteinExistence type="predicted"/>
<evidence type="ECO:0000313" key="2">
    <source>
        <dbReference type="EnsemblPlants" id="TuG1812G0500001287.01.T01.cds292071"/>
    </source>
</evidence>
<feature type="compositionally biased region" description="Basic and acidic residues" evidence="1">
    <location>
        <begin position="120"/>
        <end position="134"/>
    </location>
</feature>
<organism evidence="2 3">
    <name type="scientific">Triticum urartu</name>
    <name type="common">Red wild einkorn</name>
    <name type="synonym">Crithodium urartu</name>
    <dbReference type="NCBI Taxonomy" id="4572"/>
    <lineage>
        <taxon>Eukaryota</taxon>
        <taxon>Viridiplantae</taxon>
        <taxon>Streptophyta</taxon>
        <taxon>Embryophyta</taxon>
        <taxon>Tracheophyta</taxon>
        <taxon>Spermatophyta</taxon>
        <taxon>Magnoliopsida</taxon>
        <taxon>Liliopsida</taxon>
        <taxon>Poales</taxon>
        <taxon>Poaceae</taxon>
        <taxon>BOP clade</taxon>
        <taxon>Pooideae</taxon>
        <taxon>Triticodae</taxon>
        <taxon>Triticeae</taxon>
        <taxon>Triticinae</taxon>
        <taxon>Triticum</taxon>
    </lineage>
</organism>
<accession>A0A8R7UFK0</accession>
<reference evidence="2" key="2">
    <citation type="submission" date="2018-03" db="EMBL/GenBank/DDBJ databases">
        <title>The Triticum urartu genome reveals the dynamic nature of wheat genome evolution.</title>
        <authorList>
            <person name="Ling H."/>
            <person name="Ma B."/>
            <person name="Shi X."/>
            <person name="Liu H."/>
            <person name="Dong L."/>
            <person name="Sun H."/>
            <person name="Cao Y."/>
            <person name="Gao Q."/>
            <person name="Zheng S."/>
            <person name="Li Y."/>
            <person name="Yu Y."/>
            <person name="Du H."/>
            <person name="Qi M."/>
            <person name="Li Y."/>
            <person name="Yu H."/>
            <person name="Cui Y."/>
            <person name="Wang N."/>
            <person name="Chen C."/>
            <person name="Wu H."/>
            <person name="Zhao Y."/>
            <person name="Zhang J."/>
            <person name="Li Y."/>
            <person name="Zhou W."/>
            <person name="Zhang B."/>
            <person name="Hu W."/>
            <person name="Eijk M."/>
            <person name="Tang J."/>
            <person name="Witsenboer H."/>
            <person name="Zhao S."/>
            <person name="Li Z."/>
            <person name="Zhang A."/>
            <person name="Wang D."/>
            <person name="Liang C."/>
        </authorList>
    </citation>
    <scope>NUCLEOTIDE SEQUENCE [LARGE SCALE GENOMIC DNA]</scope>
    <source>
        <strain evidence="2">cv. G1812</strain>
    </source>
</reference>
<name>A0A8R7UFK0_TRIUA</name>
<sequence>MGDDLVGVGAHGDAAELEAGHLALVAPGVAVDVEDAAAEEVAEERGEALALGEVFEVGLEHVLDVGRVGGDGAAEDVDVDGARGRLAQQVRVPVSEVGEVLGPGAREVRPADMAAAPRPPAHEQEHRGERHHEDGQDEEGQPDAPRAPGQLHGVHRSPVSLAALTSRTNGKGESKCRAGSGETTRKNVSFG</sequence>
<protein>
    <submittedName>
        <fullName evidence="2">Uncharacterized protein</fullName>
    </submittedName>
</protein>